<dbReference type="FunFam" id="3.30.160.60:FF:002344">
    <property type="entry name" value="Zinc finger protein 333"/>
    <property type="match status" value="1"/>
</dbReference>
<evidence type="ECO:0008006" key="17">
    <source>
        <dbReference type="Google" id="ProtNLM"/>
    </source>
</evidence>
<accession>A0AA40LQU4</accession>
<feature type="domain" description="C2H2-type" evidence="13">
    <location>
        <begin position="214"/>
        <end position="241"/>
    </location>
</feature>
<dbReference type="FunFam" id="3.30.160.60:FF:001498">
    <property type="entry name" value="Zinc finger protein 404"/>
    <property type="match status" value="1"/>
</dbReference>
<dbReference type="PANTHER" id="PTHR14003:SF23">
    <property type="entry name" value="ZINC FINGER PROTEIN 143"/>
    <property type="match status" value="1"/>
</dbReference>
<keyword evidence="10" id="KW-0804">Transcription</keyword>
<dbReference type="GO" id="GO:0000981">
    <property type="term" value="F:DNA-binding transcription factor activity, RNA polymerase II-specific"/>
    <property type="evidence" value="ECO:0007669"/>
    <property type="project" value="TreeGrafter"/>
</dbReference>
<dbReference type="Pfam" id="PF01352">
    <property type="entry name" value="KRAB"/>
    <property type="match status" value="1"/>
</dbReference>
<feature type="domain" description="C2H2-type" evidence="13">
    <location>
        <begin position="242"/>
        <end position="269"/>
    </location>
</feature>
<dbReference type="AlphaFoldDB" id="A0AA40LQU4"/>
<comment type="subcellular location">
    <subcellularLocation>
        <location evidence="2">Nucleus</location>
    </subcellularLocation>
</comment>
<evidence type="ECO:0000256" key="11">
    <source>
        <dbReference type="ARBA" id="ARBA00023242"/>
    </source>
</evidence>
<evidence type="ECO:0000256" key="8">
    <source>
        <dbReference type="ARBA" id="ARBA00023015"/>
    </source>
</evidence>
<evidence type="ECO:0000256" key="10">
    <source>
        <dbReference type="ARBA" id="ARBA00023163"/>
    </source>
</evidence>
<dbReference type="FunFam" id="3.30.160.60:FF:000446">
    <property type="entry name" value="Zinc finger protein"/>
    <property type="match status" value="1"/>
</dbReference>
<reference evidence="15" key="1">
    <citation type="submission" date="2023-06" db="EMBL/GenBank/DDBJ databases">
        <title>Reference genome for the Northern bat (Eptesicus nilssonii), a most northern bat species.</title>
        <authorList>
            <person name="Laine V.N."/>
            <person name="Pulliainen A.T."/>
            <person name="Lilley T.M."/>
        </authorList>
    </citation>
    <scope>NUCLEOTIDE SEQUENCE</scope>
    <source>
        <strain evidence="15">BLF_Eptnil</strain>
        <tissue evidence="15">Kidney</tissue>
    </source>
</reference>
<dbReference type="PROSITE" id="PS50157">
    <property type="entry name" value="ZINC_FINGER_C2H2_2"/>
    <property type="match status" value="7"/>
</dbReference>
<gene>
    <name evidence="15" type="ORF">QTO34_015563</name>
</gene>
<evidence type="ECO:0000256" key="7">
    <source>
        <dbReference type="ARBA" id="ARBA00022833"/>
    </source>
</evidence>
<keyword evidence="7" id="KW-0862">Zinc</keyword>
<keyword evidence="6 12" id="KW-0863">Zinc-finger</keyword>
<organism evidence="15 16">
    <name type="scientific">Cnephaeus nilssonii</name>
    <name type="common">Northern bat</name>
    <name type="synonym">Eptesicus nilssonii</name>
    <dbReference type="NCBI Taxonomy" id="3371016"/>
    <lineage>
        <taxon>Eukaryota</taxon>
        <taxon>Metazoa</taxon>
        <taxon>Chordata</taxon>
        <taxon>Craniata</taxon>
        <taxon>Vertebrata</taxon>
        <taxon>Euteleostomi</taxon>
        <taxon>Mammalia</taxon>
        <taxon>Eutheria</taxon>
        <taxon>Laurasiatheria</taxon>
        <taxon>Chiroptera</taxon>
        <taxon>Yangochiroptera</taxon>
        <taxon>Vespertilionidae</taxon>
        <taxon>Cnephaeus</taxon>
    </lineage>
</organism>
<feature type="domain" description="C2H2-type" evidence="13">
    <location>
        <begin position="270"/>
        <end position="297"/>
    </location>
</feature>
<comment type="similarity">
    <text evidence="3">Belongs to the krueppel C2H2-type zinc-finger protein family.</text>
</comment>
<comment type="caution">
    <text evidence="15">The sequence shown here is derived from an EMBL/GenBank/DDBJ whole genome shotgun (WGS) entry which is preliminary data.</text>
</comment>
<feature type="domain" description="C2H2-type" evidence="13">
    <location>
        <begin position="186"/>
        <end position="213"/>
    </location>
</feature>
<protein>
    <recommendedName>
        <fullName evidence="17">Zinc finger protein 699</fullName>
    </recommendedName>
</protein>
<evidence type="ECO:0000256" key="5">
    <source>
        <dbReference type="ARBA" id="ARBA00022737"/>
    </source>
</evidence>
<evidence type="ECO:0000256" key="9">
    <source>
        <dbReference type="ARBA" id="ARBA00023125"/>
    </source>
</evidence>
<dbReference type="PROSITE" id="PS50805">
    <property type="entry name" value="KRAB"/>
    <property type="match status" value="1"/>
</dbReference>
<dbReference type="SMART" id="SM00355">
    <property type="entry name" value="ZnF_C2H2"/>
    <property type="match status" value="7"/>
</dbReference>
<dbReference type="FunFam" id="3.30.160.60:FF:000564">
    <property type="entry name" value="zinc finger protein 699"/>
    <property type="match status" value="1"/>
</dbReference>
<dbReference type="GO" id="GO:0000978">
    <property type="term" value="F:RNA polymerase II cis-regulatory region sequence-specific DNA binding"/>
    <property type="evidence" value="ECO:0007669"/>
    <property type="project" value="TreeGrafter"/>
</dbReference>
<evidence type="ECO:0000256" key="6">
    <source>
        <dbReference type="ARBA" id="ARBA00022771"/>
    </source>
</evidence>
<keyword evidence="4" id="KW-0479">Metal-binding</keyword>
<keyword evidence="11" id="KW-0539">Nucleus</keyword>
<evidence type="ECO:0000256" key="4">
    <source>
        <dbReference type="ARBA" id="ARBA00022723"/>
    </source>
</evidence>
<comment type="function">
    <text evidence="1">May be involved in transcriptional regulation.</text>
</comment>
<evidence type="ECO:0000256" key="2">
    <source>
        <dbReference type="ARBA" id="ARBA00004123"/>
    </source>
</evidence>
<feature type="domain" description="C2H2-type" evidence="13">
    <location>
        <begin position="298"/>
        <end position="325"/>
    </location>
</feature>
<dbReference type="FunFam" id="3.30.160.60:FF:002254">
    <property type="entry name" value="Zinc finger protein 540"/>
    <property type="match status" value="1"/>
</dbReference>
<evidence type="ECO:0000259" key="13">
    <source>
        <dbReference type="PROSITE" id="PS50157"/>
    </source>
</evidence>
<dbReference type="Proteomes" id="UP001177744">
    <property type="component" value="Unassembled WGS sequence"/>
</dbReference>
<evidence type="ECO:0000313" key="16">
    <source>
        <dbReference type="Proteomes" id="UP001177744"/>
    </source>
</evidence>
<dbReference type="GO" id="GO:0005667">
    <property type="term" value="C:transcription regulator complex"/>
    <property type="evidence" value="ECO:0007669"/>
    <property type="project" value="TreeGrafter"/>
</dbReference>
<dbReference type="InterPro" id="IPR036236">
    <property type="entry name" value="Znf_C2H2_sf"/>
</dbReference>
<dbReference type="InterPro" id="IPR036051">
    <property type="entry name" value="KRAB_dom_sf"/>
</dbReference>
<evidence type="ECO:0000256" key="3">
    <source>
        <dbReference type="ARBA" id="ARBA00006991"/>
    </source>
</evidence>
<dbReference type="PROSITE" id="PS00028">
    <property type="entry name" value="ZINC_FINGER_C2H2_1"/>
    <property type="match status" value="5"/>
</dbReference>
<proteinExistence type="inferred from homology"/>
<dbReference type="FunFam" id="3.30.160.60:FF:000044">
    <property type="entry name" value="zinc finger protein 37 homolog"/>
    <property type="match status" value="1"/>
</dbReference>
<evidence type="ECO:0000256" key="12">
    <source>
        <dbReference type="PROSITE-ProRule" id="PRU00042"/>
    </source>
</evidence>
<evidence type="ECO:0000313" key="15">
    <source>
        <dbReference type="EMBL" id="KAK1342796.1"/>
    </source>
</evidence>
<dbReference type="InterPro" id="IPR013087">
    <property type="entry name" value="Znf_C2H2_type"/>
</dbReference>
<evidence type="ECO:0000259" key="14">
    <source>
        <dbReference type="PROSITE" id="PS50805"/>
    </source>
</evidence>
<dbReference type="CDD" id="cd07765">
    <property type="entry name" value="KRAB_A-box"/>
    <property type="match status" value="1"/>
</dbReference>
<keyword evidence="16" id="KW-1185">Reference proteome</keyword>
<dbReference type="SUPFAM" id="SSF109640">
    <property type="entry name" value="KRAB domain (Kruppel-associated box)"/>
    <property type="match status" value="1"/>
</dbReference>
<keyword evidence="8" id="KW-0805">Transcription regulation</keyword>
<dbReference type="SMART" id="SM00349">
    <property type="entry name" value="KRAB"/>
    <property type="match status" value="1"/>
</dbReference>
<dbReference type="PANTHER" id="PTHR14003">
    <property type="entry name" value="TRANSCRIPTIONAL REPRESSOR PROTEIN YY"/>
    <property type="match status" value="1"/>
</dbReference>
<feature type="domain" description="C2H2-type" evidence="13">
    <location>
        <begin position="158"/>
        <end position="185"/>
    </location>
</feature>
<keyword evidence="9" id="KW-0238">DNA-binding</keyword>
<keyword evidence="5" id="KW-0677">Repeat</keyword>
<dbReference type="GO" id="GO:0000785">
    <property type="term" value="C:chromatin"/>
    <property type="evidence" value="ECO:0007669"/>
    <property type="project" value="TreeGrafter"/>
</dbReference>
<feature type="domain" description="KRAB" evidence="14">
    <location>
        <begin position="19"/>
        <end position="93"/>
    </location>
</feature>
<dbReference type="InterPro" id="IPR001909">
    <property type="entry name" value="KRAB"/>
</dbReference>
<dbReference type="Gene3D" id="3.30.160.60">
    <property type="entry name" value="Classic Zinc Finger"/>
    <property type="match status" value="7"/>
</dbReference>
<dbReference type="Gene3D" id="6.10.140.140">
    <property type="match status" value="1"/>
</dbReference>
<dbReference type="SUPFAM" id="SSF57667">
    <property type="entry name" value="beta-beta-alpha zinc fingers"/>
    <property type="match status" value="4"/>
</dbReference>
<name>A0AA40LQU4_CNENI</name>
<sequence length="354" mass="41244">MDKERRAAESQKNMTQDSVVFEDVAVDFSQEEWALLDRAQRSLYREVMLENFRNLASLGLETQLKSNESVTSQDIYGEKASNQQRIERFKKDDSWSSILYKNWEYHCIDYKNKNPKRHLRSNVVEDIYEHNEENQCGQTFNQISNLNMPKRTTEIKSYECHECKKVFTDHLSLKNHIGSHTGSKPYQCKECGKAFHFLACFKKHMKTPTEEKPYECKECTKAFGCSSFFRAHMKIHMGKTNYECEECGKHFSCSSSLTEHKRIHSGDKPYECKECGKAFSCSSSLSKHKRIHSGDKPYECKQCGKAFSSSSHLIIHIRIHTGEKPYECKECGKAFSESSKLTVHVRHTYRRETL</sequence>
<dbReference type="GO" id="GO:0031519">
    <property type="term" value="C:PcG protein complex"/>
    <property type="evidence" value="ECO:0007669"/>
    <property type="project" value="TreeGrafter"/>
</dbReference>
<dbReference type="EMBL" id="JAULJE010000005">
    <property type="protein sequence ID" value="KAK1342796.1"/>
    <property type="molecule type" value="Genomic_DNA"/>
</dbReference>
<dbReference type="Pfam" id="PF00096">
    <property type="entry name" value="zf-C2H2"/>
    <property type="match status" value="6"/>
</dbReference>
<feature type="domain" description="C2H2-type" evidence="13">
    <location>
        <begin position="326"/>
        <end position="354"/>
    </location>
</feature>
<evidence type="ECO:0000256" key="1">
    <source>
        <dbReference type="ARBA" id="ARBA00003767"/>
    </source>
</evidence>
<dbReference type="GO" id="GO:0008270">
    <property type="term" value="F:zinc ion binding"/>
    <property type="evidence" value="ECO:0007669"/>
    <property type="project" value="UniProtKB-KW"/>
</dbReference>